<dbReference type="KEGG" id="bcou:IC761_33350"/>
<organism evidence="1 2">
    <name type="scientific">Bradyrhizobium commune</name>
    <dbReference type="NCBI Taxonomy" id="83627"/>
    <lineage>
        <taxon>Bacteria</taxon>
        <taxon>Pseudomonadati</taxon>
        <taxon>Pseudomonadota</taxon>
        <taxon>Alphaproteobacteria</taxon>
        <taxon>Hyphomicrobiales</taxon>
        <taxon>Nitrobacteraceae</taxon>
        <taxon>Bradyrhizobium</taxon>
    </lineage>
</organism>
<proteinExistence type="predicted"/>
<name>A0A7S9D4X2_9BRAD</name>
<reference evidence="1 2" key="1">
    <citation type="submission" date="2020-09" db="EMBL/GenBank/DDBJ databases">
        <title>Complete genomes of bradyrhizobia occurring on native shrubby legumes in Australia.</title>
        <authorList>
            <person name="Lafay B."/>
        </authorList>
    </citation>
    <scope>NUCLEOTIDE SEQUENCE [LARGE SCALE GENOMIC DNA]</scope>
    <source>
        <strain evidence="1 2">BDV5040</strain>
    </source>
</reference>
<evidence type="ECO:0000313" key="2">
    <source>
        <dbReference type="Proteomes" id="UP000594621"/>
    </source>
</evidence>
<evidence type="ECO:0000313" key="1">
    <source>
        <dbReference type="EMBL" id="QPF91284.1"/>
    </source>
</evidence>
<dbReference type="AlphaFoldDB" id="A0A7S9D4X2"/>
<dbReference type="EMBL" id="CP061379">
    <property type="protein sequence ID" value="QPF91284.1"/>
    <property type="molecule type" value="Genomic_DNA"/>
</dbReference>
<accession>A0A7S9D4X2</accession>
<dbReference type="RefSeq" id="WP_195800854.1">
    <property type="nucleotide sequence ID" value="NZ_CP061379.1"/>
</dbReference>
<sequence length="132" mass="14171">MFSSRDAFESDFCPVRDELLGEMYRANEGGLPRLVESVSPDVRAKLALFCYRRSHLHSLAVAIAGSCSERDLFENGGRVGSTLYALSREGAAKSSPALSGGRKPITLSTKPLSVLAPLEDELDDEIGEAVPA</sequence>
<dbReference type="Proteomes" id="UP000594621">
    <property type="component" value="Chromosome"/>
</dbReference>
<gene>
    <name evidence="1" type="ORF">IC761_33350</name>
</gene>
<protein>
    <submittedName>
        <fullName evidence="1">Uncharacterized protein</fullName>
    </submittedName>
</protein>
<keyword evidence="2" id="KW-1185">Reference proteome</keyword>